<dbReference type="GO" id="GO:0031267">
    <property type="term" value="F:small GTPase binding"/>
    <property type="evidence" value="ECO:0007669"/>
    <property type="project" value="InterPro"/>
</dbReference>
<dbReference type="InterPro" id="IPR008936">
    <property type="entry name" value="Rho_GTPase_activation_prot"/>
</dbReference>
<dbReference type="GO" id="GO:0005096">
    <property type="term" value="F:GTPase activator activity"/>
    <property type="evidence" value="ECO:0007669"/>
    <property type="project" value="UniProtKB-KW"/>
</dbReference>
<feature type="domain" description="Rho-GAP" evidence="4">
    <location>
        <begin position="146"/>
        <end position="358"/>
    </location>
</feature>
<proteinExistence type="predicted"/>
<keyword evidence="5" id="KW-1185">Reference proteome</keyword>
<dbReference type="SUPFAM" id="SSF48350">
    <property type="entry name" value="GTPase activation domain, GAP"/>
    <property type="match status" value="1"/>
</dbReference>
<keyword evidence="2" id="KW-0175">Coiled coil</keyword>
<evidence type="ECO:0000313" key="6">
    <source>
        <dbReference type="RefSeq" id="XP_018333473.1"/>
    </source>
</evidence>
<evidence type="ECO:0000256" key="3">
    <source>
        <dbReference type="SAM" id="MobiDB-lite"/>
    </source>
</evidence>
<evidence type="ECO:0000259" key="4">
    <source>
        <dbReference type="PROSITE" id="PS50238"/>
    </source>
</evidence>
<dbReference type="RefSeq" id="XP_018333473.1">
    <property type="nucleotide sequence ID" value="XM_018477971.2"/>
</dbReference>
<evidence type="ECO:0000256" key="2">
    <source>
        <dbReference type="SAM" id="Coils"/>
    </source>
</evidence>
<dbReference type="KEGG" id="apln:108742678"/>
<sequence>MEYEQSNVIKDFPGLYASESQKINNRESDYSEDEKLTRKDLLTGKKKDKKDKKDKEKGYAALEGESSADEGYEIRSPTKSKKSKSFKFASKSKEKREKSRDKEKDFADKKKEKDKRIDKKSEKEKGKNDKKERPGDIAEELPIFGVPLELAVERSRCHDGVDLPLPYRACIDYLQMYGLGFEYIYKISSPKSKVLHLKKMYNHREFVDLAEHDVPTITGLLKMFLRDLPESIFTSELIVRFEEAGAILNVAMREKHLKILVGNLPPLNYMAVSWLIVHLYTVTLNEKSTKMNAQSIAATLSSTLQISQRLLTALLCHCPALFVDVKLIQYIPPLISTAQLPDEKDLMEIELKKQESLLSQIHSEMNAGFVSKQREELLWEVQRLITQLKRKIRSKNRVVEEKGIEEKVSHENTGNSSENLETERITATKKKDSQEVLNTVPLSLNNSEDNLDLNKKEINNASIASENVEVKNIEWDFPKPTEVDQEKTANVKITQEIESKSVNTLQTEDPNLPLLANDKEIMYLNLKNQTLLELKNKLIEKMEIEKKEIARLKLVLKEVQYKNQTEPVIIDSNSDNLDKIMELLQNENQILHIKKINLVRKIMEEHEICIDLSAKLMMLTASC</sequence>
<name>A0A1W4XLW0_AGRPL</name>
<dbReference type="InterPro" id="IPR049041">
    <property type="entry name" value="RalBP1-like_Ral-bd"/>
</dbReference>
<dbReference type="PANTHER" id="PTHR12783">
    <property type="entry name" value="RALA BINDING PROTEIN 1 RALBP1"/>
    <property type="match status" value="1"/>
</dbReference>
<keyword evidence="1" id="KW-0343">GTPase activation</keyword>
<reference evidence="6" key="1">
    <citation type="submission" date="2025-08" db="UniProtKB">
        <authorList>
            <consortium name="RefSeq"/>
        </authorList>
    </citation>
    <scope>IDENTIFICATION</scope>
    <source>
        <tissue evidence="6">Entire body</tissue>
    </source>
</reference>
<dbReference type="FunCoup" id="A0A1W4XLW0">
    <property type="interactions" value="74"/>
</dbReference>
<dbReference type="InterPro" id="IPR039767">
    <property type="entry name" value="RALBP1"/>
</dbReference>
<dbReference type="GO" id="GO:0007264">
    <property type="term" value="P:small GTPase-mediated signal transduction"/>
    <property type="evidence" value="ECO:0007669"/>
    <property type="project" value="InterPro"/>
</dbReference>
<dbReference type="CTD" id="42484"/>
<evidence type="ECO:0000256" key="1">
    <source>
        <dbReference type="ARBA" id="ARBA00022468"/>
    </source>
</evidence>
<dbReference type="PANTHER" id="PTHR12783:SF5">
    <property type="entry name" value="RALA-BINDING PROTEIN 1"/>
    <property type="match status" value="1"/>
</dbReference>
<dbReference type="Pfam" id="PF20924">
    <property type="entry name" value="RLIP76_Ral-bd"/>
    <property type="match status" value="1"/>
</dbReference>
<dbReference type="Proteomes" id="UP000192223">
    <property type="component" value="Unplaced"/>
</dbReference>
<gene>
    <name evidence="6" type="primary">LOC108742678</name>
</gene>
<feature type="compositionally biased region" description="Basic and acidic residues" evidence="3">
    <location>
        <begin position="24"/>
        <end position="58"/>
    </location>
</feature>
<dbReference type="STRING" id="224129.A0A1W4XLW0"/>
<dbReference type="InterPro" id="IPR000198">
    <property type="entry name" value="RhoGAP_dom"/>
</dbReference>
<dbReference type="Gene3D" id="1.20.58.90">
    <property type="match status" value="1"/>
</dbReference>
<dbReference type="Gene3D" id="1.10.555.10">
    <property type="entry name" value="Rho GTPase activation protein"/>
    <property type="match status" value="1"/>
</dbReference>
<dbReference type="GeneID" id="108742678"/>
<protein>
    <submittedName>
        <fullName evidence="6">RalA-binding protein 1 isoform X1</fullName>
    </submittedName>
</protein>
<dbReference type="InParanoid" id="A0A1W4XLW0"/>
<feature type="coiled-coil region" evidence="2">
    <location>
        <begin position="528"/>
        <end position="555"/>
    </location>
</feature>
<dbReference type="OrthoDB" id="10033734at2759"/>
<feature type="region of interest" description="Disordered" evidence="3">
    <location>
        <begin position="1"/>
        <end position="136"/>
    </location>
</feature>
<dbReference type="AlphaFoldDB" id="A0A1W4XLW0"/>
<feature type="compositionally biased region" description="Basic and acidic residues" evidence="3">
    <location>
        <begin position="91"/>
        <end position="136"/>
    </location>
</feature>
<evidence type="ECO:0000313" key="5">
    <source>
        <dbReference type="Proteomes" id="UP000192223"/>
    </source>
</evidence>
<dbReference type="SMART" id="SM00324">
    <property type="entry name" value="RhoGAP"/>
    <property type="match status" value="1"/>
</dbReference>
<dbReference type="Pfam" id="PF00620">
    <property type="entry name" value="RhoGAP"/>
    <property type="match status" value="1"/>
</dbReference>
<dbReference type="PROSITE" id="PS50238">
    <property type="entry name" value="RHOGAP"/>
    <property type="match status" value="1"/>
</dbReference>
<accession>A0A1W4XLW0</accession>
<organism evidence="5 6">
    <name type="scientific">Agrilus planipennis</name>
    <name type="common">Emerald ash borer</name>
    <name type="synonym">Agrilus marcopoli</name>
    <dbReference type="NCBI Taxonomy" id="224129"/>
    <lineage>
        <taxon>Eukaryota</taxon>
        <taxon>Metazoa</taxon>
        <taxon>Ecdysozoa</taxon>
        <taxon>Arthropoda</taxon>
        <taxon>Hexapoda</taxon>
        <taxon>Insecta</taxon>
        <taxon>Pterygota</taxon>
        <taxon>Neoptera</taxon>
        <taxon>Endopterygota</taxon>
        <taxon>Coleoptera</taxon>
        <taxon>Polyphaga</taxon>
        <taxon>Elateriformia</taxon>
        <taxon>Buprestoidea</taxon>
        <taxon>Buprestidae</taxon>
        <taxon>Agrilinae</taxon>
        <taxon>Agrilus</taxon>
    </lineage>
</organism>